<dbReference type="Pfam" id="PF06611">
    <property type="entry name" value="DUF1145"/>
    <property type="match status" value="1"/>
</dbReference>
<keyword evidence="1" id="KW-1133">Transmembrane helix</keyword>
<gene>
    <name evidence="2" type="ORF">DPBNPPHM_01756</name>
</gene>
<accession>A0A5S9QC88</accession>
<name>A0A5S9QC88_9GAMM</name>
<feature type="transmembrane region" description="Helical" evidence="1">
    <location>
        <begin position="31"/>
        <end position="51"/>
    </location>
</feature>
<protein>
    <recommendedName>
        <fullName evidence="4">DUF1145 domain-containing protein</fullName>
    </recommendedName>
</protein>
<dbReference type="Proteomes" id="UP000434580">
    <property type="component" value="Unassembled WGS sequence"/>
</dbReference>
<evidence type="ECO:0000313" key="3">
    <source>
        <dbReference type="Proteomes" id="UP000434580"/>
    </source>
</evidence>
<evidence type="ECO:0000313" key="2">
    <source>
        <dbReference type="EMBL" id="CAA0113898.1"/>
    </source>
</evidence>
<evidence type="ECO:0000256" key="1">
    <source>
        <dbReference type="SAM" id="Phobius"/>
    </source>
</evidence>
<proteinExistence type="predicted"/>
<organism evidence="2 3">
    <name type="scientific">BD1-7 clade bacterium</name>
    <dbReference type="NCBI Taxonomy" id="2029982"/>
    <lineage>
        <taxon>Bacteria</taxon>
        <taxon>Pseudomonadati</taxon>
        <taxon>Pseudomonadota</taxon>
        <taxon>Gammaproteobacteria</taxon>
        <taxon>Cellvibrionales</taxon>
        <taxon>Spongiibacteraceae</taxon>
        <taxon>BD1-7 clade</taxon>
    </lineage>
</organism>
<feature type="transmembrane region" description="Helical" evidence="1">
    <location>
        <begin position="7"/>
        <end position="25"/>
    </location>
</feature>
<reference evidence="2 3" key="1">
    <citation type="submission" date="2019-11" db="EMBL/GenBank/DDBJ databases">
        <authorList>
            <person name="Holert J."/>
        </authorList>
    </citation>
    <scope>NUCLEOTIDE SEQUENCE [LARGE SCALE GENOMIC DNA]</scope>
    <source>
        <strain evidence="2">BC5_2</strain>
    </source>
</reference>
<keyword evidence="1" id="KW-0472">Membrane</keyword>
<keyword evidence="1" id="KW-0812">Transmembrane</keyword>
<dbReference type="AlphaFoldDB" id="A0A5S9QC88"/>
<dbReference type="InterPro" id="IPR009525">
    <property type="entry name" value="DUF1145"/>
</dbReference>
<dbReference type="OrthoDB" id="9877492at2"/>
<dbReference type="EMBL" id="CACSII010000017">
    <property type="protein sequence ID" value="CAA0113898.1"/>
    <property type="molecule type" value="Genomic_DNA"/>
</dbReference>
<evidence type="ECO:0008006" key="4">
    <source>
        <dbReference type="Google" id="ProtNLM"/>
    </source>
</evidence>
<sequence length="90" mass="9746">MIAAFKMATAIGWLAIVANWLFPFGGQMQEILHWSGIFLAAAHAVEMFVFLPKAKRAGGNLGLHAVQLFLFGYAHNMALDQQLAATTAQA</sequence>